<dbReference type="Pfam" id="PF13642">
    <property type="entry name" value="DUF4144"/>
    <property type="match status" value="1"/>
</dbReference>
<evidence type="ECO:0000313" key="2">
    <source>
        <dbReference type="Proteomes" id="UP000663207"/>
    </source>
</evidence>
<evidence type="ECO:0000313" key="1">
    <source>
        <dbReference type="EMBL" id="QSX37739.1"/>
    </source>
</evidence>
<gene>
    <name evidence="1" type="ORF">JYB85_02535</name>
</gene>
<accession>A0ABX7R1Q6</accession>
<dbReference type="RefSeq" id="WP_207380921.1">
    <property type="nucleotide sequence ID" value="NZ_CP071502.1"/>
</dbReference>
<dbReference type="EMBL" id="CP071502">
    <property type="protein sequence ID" value="QSX37739.1"/>
    <property type="molecule type" value="Genomic_DNA"/>
</dbReference>
<dbReference type="InterPro" id="IPR025284">
    <property type="entry name" value="DUF4144"/>
</dbReference>
<reference evidence="1 2" key="1">
    <citation type="submission" date="2021-03" db="EMBL/GenBank/DDBJ databases">
        <title>Novel species identification of genus Shewanella.</title>
        <authorList>
            <person name="Liu G."/>
            <person name="Zhang Q."/>
        </authorList>
    </citation>
    <scope>NUCLEOTIDE SEQUENCE [LARGE SCALE GENOMIC DNA]</scope>
    <source>
        <strain evidence="1 2">FJAT-52962</strain>
    </source>
</reference>
<protein>
    <submittedName>
        <fullName evidence="1">Uncharacterized protein</fullName>
    </submittedName>
</protein>
<sequence>MKNIINDIHWPAIIKLVNSDELLLLESPRDWLEIACLYQHSFQEGDCLADSDGQQYRISAPEAQQDSPVAHLPSLSPQSFPLTPLELLPWVKAHALAAGQCCIAKLGFTTVAQGIELVRSLDS</sequence>
<dbReference type="Gene3D" id="1.10.8.650">
    <property type="entry name" value="Uncharacterised protein PF13642 yp_926445, C-terminal domain"/>
    <property type="match status" value="1"/>
</dbReference>
<name>A0ABX7R1Q6_9GAMM</name>
<proteinExistence type="predicted"/>
<keyword evidence="2" id="KW-1185">Reference proteome</keyword>
<dbReference type="Proteomes" id="UP000663207">
    <property type="component" value="Chromosome"/>
</dbReference>
<organism evidence="1 2">
    <name type="scientific">Shewanella sedimentimangrovi</name>
    <dbReference type="NCBI Taxonomy" id="2814293"/>
    <lineage>
        <taxon>Bacteria</taxon>
        <taxon>Pseudomonadati</taxon>
        <taxon>Pseudomonadota</taxon>
        <taxon>Gammaproteobacteria</taxon>
        <taxon>Alteromonadales</taxon>
        <taxon>Shewanellaceae</taxon>
        <taxon>Shewanella</taxon>
    </lineage>
</organism>
<dbReference type="Gene3D" id="2.40.10.320">
    <property type="entry name" value="Uncharacterised protein PF13642 yp_926445, N-terminal domain"/>
    <property type="match status" value="1"/>
</dbReference>